<dbReference type="InParanoid" id="F4SC56"/>
<feature type="region of interest" description="Disordered" evidence="1">
    <location>
        <begin position="1"/>
        <end position="25"/>
    </location>
</feature>
<dbReference type="RefSeq" id="XP_007418958.1">
    <property type="nucleotide sequence ID" value="XM_007418896.1"/>
</dbReference>
<reference evidence="3" key="1">
    <citation type="journal article" date="2011" name="Proc. Natl. Acad. Sci. U.S.A.">
        <title>Obligate biotrophy features unraveled by the genomic analysis of rust fungi.</title>
        <authorList>
            <person name="Duplessis S."/>
            <person name="Cuomo C.A."/>
            <person name="Lin Y.-C."/>
            <person name="Aerts A."/>
            <person name="Tisserant E."/>
            <person name="Veneault-Fourrey C."/>
            <person name="Joly D.L."/>
            <person name="Hacquard S."/>
            <person name="Amselem J."/>
            <person name="Cantarel B.L."/>
            <person name="Chiu R."/>
            <person name="Coutinho P.M."/>
            <person name="Feau N."/>
            <person name="Field M."/>
            <person name="Frey P."/>
            <person name="Gelhaye E."/>
            <person name="Goldberg J."/>
            <person name="Grabherr M.G."/>
            <person name="Kodira C.D."/>
            <person name="Kohler A."/>
            <person name="Kuees U."/>
            <person name="Lindquist E.A."/>
            <person name="Lucas S.M."/>
            <person name="Mago R."/>
            <person name="Mauceli E."/>
            <person name="Morin E."/>
            <person name="Murat C."/>
            <person name="Pangilinan J.L."/>
            <person name="Park R."/>
            <person name="Pearson M."/>
            <person name="Quesneville H."/>
            <person name="Rouhier N."/>
            <person name="Sakthikumar S."/>
            <person name="Salamov A.A."/>
            <person name="Schmutz J."/>
            <person name="Selles B."/>
            <person name="Shapiro H."/>
            <person name="Tanguay P."/>
            <person name="Tuskan G.A."/>
            <person name="Henrissat B."/>
            <person name="Van de Peer Y."/>
            <person name="Rouze P."/>
            <person name="Ellis J.G."/>
            <person name="Dodds P.N."/>
            <person name="Schein J.E."/>
            <person name="Zhong S."/>
            <person name="Hamelin R.C."/>
            <person name="Grigoriev I.V."/>
            <person name="Szabo L.J."/>
            <person name="Martin F."/>
        </authorList>
    </citation>
    <scope>NUCLEOTIDE SEQUENCE [LARGE SCALE GENOMIC DNA]</scope>
    <source>
        <strain evidence="3">98AG31 / pathotype 3-4-7</strain>
    </source>
</reference>
<evidence type="ECO:0000313" key="3">
    <source>
        <dbReference type="Proteomes" id="UP000001072"/>
    </source>
</evidence>
<dbReference type="GeneID" id="18925206"/>
<evidence type="ECO:0000313" key="2">
    <source>
        <dbReference type="EMBL" id="EGF97770.1"/>
    </source>
</evidence>
<dbReference type="Gene3D" id="1.20.1270.70">
    <property type="entry name" value="Designed single chain three-helix bundle"/>
    <property type="match status" value="1"/>
</dbReference>
<dbReference type="KEGG" id="mlr:MELLADRAFT_114093"/>
<dbReference type="HOGENOM" id="CLU_866212_0_0_1"/>
<organism evidence="3">
    <name type="scientific">Melampsora larici-populina (strain 98AG31 / pathotype 3-4-7)</name>
    <name type="common">Poplar leaf rust fungus</name>
    <dbReference type="NCBI Taxonomy" id="747676"/>
    <lineage>
        <taxon>Eukaryota</taxon>
        <taxon>Fungi</taxon>
        <taxon>Dikarya</taxon>
        <taxon>Basidiomycota</taxon>
        <taxon>Pucciniomycotina</taxon>
        <taxon>Pucciniomycetes</taxon>
        <taxon>Pucciniales</taxon>
        <taxon>Melampsoraceae</taxon>
        <taxon>Melampsora</taxon>
    </lineage>
</organism>
<proteinExistence type="predicted"/>
<keyword evidence="3" id="KW-1185">Reference proteome</keyword>
<dbReference type="Proteomes" id="UP000001072">
    <property type="component" value="Unassembled WGS sequence"/>
</dbReference>
<feature type="compositionally biased region" description="Low complexity" evidence="1">
    <location>
        <begin position="12"/>
        <end position="23"/>
    </location>
</feature>
<evidence type="ECO:0000256" key="1">
    <source>
        <dbReference type="SAM" id="MobiDB-lite"/>
    </source>
</evidence>
<gene>
    <name evidence="2" type="ORF">MELLADRAFT_114093</name>
</gene>
<dbReference type="EMBL" id="GL883200">
    <property type="protein sequence ID" value="EGF97770.1"/>
    <property type="molecule type" value="Genomic_DNA"/>
</dbReference>
<accession>F4SC56</accession>
<protein>
    <submittedName>
        <fullName evidence="2">Uncharacterized protein</fullName>
    </submittedName>
</protein>
<dbReference type="AlphaFoldDB" id="F4SC56"/>
<dbReference type="VEuPathDB" id="FungiDB:MELLADRAFT_114093"/>
<sequence>MASQNVRYHPYSQSTLSLSGDSSPDVFNDTMGGGTSSLFCRKPAHNKTNPILERILQELGNLSNKSSQFETMSGQIDQVAEATSTLSNKINALSIKMEKVIETVASLSSAQQVLTLPNKVDHLAATVAQLSSASAQGTTSPGLGANPVATTNQVAPWAVLTALKERVYQLAYALVPEATLDTYTAIHKEFRPLVANGWLSTSHLPSTGSRMCQRGSFTISWLTGKHVREKMHLLITSVCNTNPNDLDVEALSLWNRLSWAHCLCVAYLFWFHSVAKPCELYGMAAISGHMLTNNWPECVSVGHFTLQLYGDTSCVSLRYSL</sequence>
<name>F4SC56_MELLP</name>